<protein>
    <submittedName>
        <fullName evidence="1">YtxH domain-containing protein</fullName>
    </submittedName>
</protein>
<dbReference type="InterPro" id="IPR024623">
    <property type="entry name" value="YtxH"/>
</dbReference>
<organism evidence="1 2">
    <name type="scientific">Parasediminibacterium paludis</name>
    <dbReference type="NCBI Taxonomy" id="908966"/>
    <lineage>
        <taxon>Bacteria</taxon>
        <taxon>Pseudomonadati</taxon>
        <taxon>Bacteroidota</taxon>
        <taxon>Chitinophagia</taxon>
        <taxon>Chitinophagales</taxon>
        <taxon>Chitinophagaceae</taxon>
        <taxon>Parasediminibacterium</taxon>
    </lineage>
</organism>
<proteinExistence type="predicted"/>
<dbReference type="Proteomes" id="UP001595906">
    <property type="component" value="Unassembled WGS sequence"/>
</dbReference>
<dbReference type="Pfam" id="PF12732">
    <property type="entry name" value="YtxH"/>
    <property type="match status" value="1"/>
</dbReference>
<keyword evidence="2" id="KW-1185">Reference proteome</keyword>
<dbReference type="EMBL" id="JBHSDC010000029">
    <property type="protein sequence ID" value="MFC4233218.1"/>
    <property type="molecule type" value="Genomic_DNA"/>
</dbReference>
<dbReference type="RefSeq" id="WP_379015407.1">
    <property type="nucleotide sequence ID" value="NZ_JBHSDC010000029.1"/>
</dbReference>
<evidence type="ECO:0000313" key="2">
    <source>
        <dbReference type="Proteomes" id="UP001595906"/>
    </source>
</evidence>
<comment type="caution">
    <text evidence="1">The sequence shown here is derived from an EMBL/GenBank/DDBJ whole genome shotgun (WGS) entry which is preliminary data.</text>
</comment>
<reference evidence="2" key="1">
    <citation type="journal article" date="2019" name="Int. J. Syst. Evol. Microbiol.">
        <title>The Global Catalogue of Microorganisms (GCM) 10K type strain sequencing project: providing services to taxonomists for standard genome sequencing and annotation.</title>
        <authorList>
            <consortium name="The Broad Institute Genomics Platform"/>
            <consortium name="The Broad Institute Genome Sequencing Center for Infectious Disease"/>
            <person name="Wu L."/>
            <person name="Ma J."/>
        </authorList>
    </citation>
    <scope>NUCLEOTIDE SEQUENCE [LARGE SCALE GENOMIC DNA]</scope>
    <source>
        <strain evidence="2">CECT 8010</strain>
    </source>
</reference>
<accession>A0ABV8PYM7</accession>
<name>A0ABV8PYM7_9BACT</name>
<evidence type="ECO:0000313" key="1">
    <source>
        <dbReference type="EMBL" id="MFC4233218.1"/>
    </source>
</evidence>
<gene>
    <name evidence="1" type="ORF">ACFOW1_15055</name>
</gene>
<sequence>MYVKRYSMSNKKFLGGLILGAAAGAAIALFLSSDKGKKLMADAKHQWADLGDELDQFIHERLVKLDEMEAKISEA</sequence>